<sequence length="94" mass="10618">METIMQLFICPSLPEIVYDDLLLTAIYITVLGFLNHQKKQRNPLQADLGTVCDFLTEQFEDSKKSYSTINSYRSALSSMLLPVDGYSVGEHPIT</sequence>
<dbReference type="InterPro" id="IPR010998">
    <property type="entry name" value="Integrase_recombinase_N"/>
</dbReference>
<reference evidence="2" key="1">
    <citation type="journal article" date="2023" name="G3 (Bethesda)">
        <title>Whole genome assembly and annotation of the endangered Caribbean coral Acropora cervicornis.</title>
        <authorList>
            <person name="Selwyn J.D."/>
            <person name="Vollmer S.V."/>
        </authorList>
    </citation>
    <scope>NUCLEOTIDE SEQUENCE</scope>
    <source>
        <strain evidence="2">K2</strain>
    </source>
</reference>
<comment type="caution">
    <text evidence="2">The sequence shown here is derived from an EMBL/GenBank/DDBJ whole genome shotgun (WGS) entry which is preliminary data.</text>
</comment>
<dbReference type="EMBL" id="JARQWQ010000012">
    <property type="protein sequence ID" value="KAK2568331.1"/>
    <property type="molecule type" value="Genomic_DNA"/>
</dbReference>
<protein>
    <submittedName>
        <fullName evidence="2">Uncharacterized protein</fullName>
    </submittedName>
</protein>
<reference evidence="2" key="2">
    <citation type="journal article" date="2023" name="Science">
        <title>Genomic signatures of disease resistance in endangered staghorn corals.</title>
        <authorList>
            <person name="Vollmer S.V."/>
            <person name="Selwyn J.D."/>
            <person name="Despard B.A."/>
            <person name="Roesel C.L."/>
        </authorList>
    </citation>
    <scope>NUCLEOTIDE SEQUENCE</scope>
    <source>
        <strain evidence="2">K2</strain>
    </source>
</reference>
<accession>A0AAD9QVU5</accession>
<evidence type="ECO:0000313" key="2">
    <source>
        <dbReference type="EMBL" id="KAK2568331.1"/>
    </source>
</evidence>
<evidence type="ECO:0000256" key="1">
    <source>
        <dbReference type="ARBA" id="ARBA00023125"/>
    </source>
</evidence>
<gene>
    <name evidence="2" type="ORF">P5673_007349</name>
</gene>
<dbReference type="AlphaFoldDB" id="A0AAD9QVU5"/>
<dbReference type="GO" id="GO:0003677">
    <property type="term" value="F:DNA binding"/>
    <property type="evidence" value="ECO:0007669"/>
    <property type="project" value="UniProtKB-KW"/>
</dbReference>
<keyword evidence="3" id="KW-1185">Reference proteome</keyword>
<dbReference type="Gene3D" id="1.10.150.130">
    <property type="match status" value="1"/>
</dbReference>
<name>A0AAD9QVU5_ACRCE</name>
<dbReference type="Proteomes" id="UP001249851">
    <property type="component" value="Unassembled WGS sequence"/>
</dbReference>
<proteinExistence type="predicted"/>
<keyword evidence="1" id="KW-0238">DNA-binding</keyword>
<organism evidence="2 3">
    <name type="scientific">Acropora cervicornis</name>
    <name type="common">Staghorn coral</name>
    <dbReference type="NCBI Taxonomy" id="6130"/>
    <lineage>
        <taxon>Eukaryota</taxon>
        <taxon>Metazoa</taxon>
        <taxon>Cnidaria</taxon>
        <taxon>Anthozoa</taxon>
        <taxon>Hexacorallia</taxon>
        <taxon>Scleractinia</taxon>
        <taxon>Astrocoeniina</taxon>
        <taxon>Acroporidae</taxon>
        <taxon>Acropora</taxon>
    </lineage>
</organism>
<evidence type="ECO:0000313" key="3">
    <source>
        <dbReference type="Proteomes" id="UP001249851"/>
    </source>
</evidence>